<feature type="non-terminal residue" evidence="9">
    <location>
        <position position="1"/>
    </location>
</feature>
<keyword evidence="4 5" id="KW-0720">Serine protease</keyword>
<keyword evidence="10" id="KW-1185">Reference proteome</keyword>
<feature type="domain" description="Peptidase S8/S53" evidence="8">
    <location>
        <begin position="123"/>
        <end position="520"/>
    </location>
</feature>
<evidence type="ECO:0000256" key="1">
    <source>
        <dbReference type="ARBA" id="ARBA00011073"/>
    </source>
</evidence>
<dbReference type="PANTHER" id="PTHR43806">
    <property type="entry name" value="PEPTIDASE S8"/>
    <property type="match status" value="1"/>
</dbReference>
<dbReference type="PANTHER" id="PTHR43806:SF11">
    <property type="entry name" value="CEREVISIN-RELATED"/>
    <property type="match status" value="1"/>
</dbReference>
<proteinExistence type="inferred from homology"/>
<dbReference type="EMBL" id="LJCR01001713">
    <property type="protein sequence ID" value="KPV49849.1"/>
    <property type="molecule type" value="Genomic_DNA"/>
</dbReference>
<name>A0A0P9DJ20_9CHLR</name>
<dbReference type="Pfam" id="PF00082">
    <property type="entry name" value="Peptidase_S8"/>
    <property type="match status" value="1"/>
</dbReference>
<evidence type="ECO:0000256" key="2">
    <source>
        <dbReference type="ARBA" id="ARBA00022670"/>
    </source>
</evidence>
<feature type="active site" description="Charge relay system" evidence="5">
    <location>
        <position position="132"/>
    </location>
</feature>
<evidence type="ECO:0000256" key="4">
    <source>
        <dbReference type="ARBA" id="ARBA00022825"/>
    </source>
</evidence>
<keyword evidence="3 5" id="KW-0378">Hydrolase</keyword>
<dbReference type="GO" id="GO:0006508">
    <property type="term" value="P:proteolysis"/>
    <property type="evidence" value="ECO:0007669"/>
    <property type="project" value="UniProtKB-KW"/>
</dbReference>
<sequence>IALARSQGADSVKLLIAANDGKNSSVAQQIQALGGTVEVSNENIDYVLADVPTDKAESVFGISGVESLGLDEVLPLEDPRADGIAAPTPQTPPSASTPQINPYIPIGDTGAAQFMQNNPGWDGRGVTVGILDSGIDLAHPALSTTTTGERKIIDWVTFTAQSTDNDPTWLNMSTQVTGPTFTVSGASYTAPAAAAYRFALFNERDARLGGELGNDVNRDGNPAGSSGVFAVLWDKASNTVWVDTNQNRNFTDDQAMTDYKVRYDIGTFGTDNPATAISESMPFVVQTSPSTNYVNIGIVSGAHGSHVAGIVAGNHLFGGAMTGAAPGAKLVSIRVCLFISGCTSSALVNGMIFAVETAHVDTINMSIGGLPALNAGENNGPANTRAILYNRLVDEGVQIFISAGNNGAGVNTIGDPSVAAKVMSLGSYVTDATWRSNYGSDSAYVDNIHNYSSRGPREDGGMKPQIVAPGAAVSTVPTWQAGQPVAGVYDLPPGYGMFNGTSMASPQAAGAAALLISAAKQS</sequence>
<dbReference type="InterPro" id="IPR036852">
    <property type="entry name" value="Peptidase_S8/S53_dom_sf"/>
</dbReference>
<evidence type="ECO:0000256" key="3">
    <source>
        <dbReference type="ARBA" id="ARBA00022801"/>
    </source>
</evidence>
<comment type="similarity">
    <text evidence="1 5 6">Belongs to the peptidase S8 family.</text>
</comment>
<feature type="region of interest" description="Disordered" evidence="7">
    <location>
        <begin position="80"/>
        <end position="99"/>
    </location>
</feature>
<evidence type="ECO:0000313" key="9">
    <source>
        <dbReference type="EMBL" id="KPV49849.1"/>
    </source>
</evidence>
<evidence type="ECO:0000256" key="7">
    <source>
        <dbReference type="SAM" id="MobiDB-lite"/>
    </source>
</evidence>
<dbReference type="InterPro" id="IPR023827">
    <property type="entry name" value="Peptidase_S8_Asp-AS"/>
</dbReference>
<organism evidence="9 10">
    <name type="scientific">Kouleothrix aurantiaca</name>
    <dbReference type="NCBI Taxonomy" id="186479"/>
    <lineage>
        <taxon>Bacteria</taxon>
        <taxon>Bacillati</taxon>
        <taxon>Chloroflexota</taxon>
        <taxon>Chloroflexia</taxon>
        <taxon>Chloroflexales</taxon>
        <taxon>Roseiflexineae</taxon>
        <taxon>Roseiflexaceae</taxon>
        <taxon>Kouleothrix</taxon>
    </lineage>
</organism>
<feature type="active site" description="Charge relay system" evidence="5">
    <location>
        <position position="303"/>
    </location>
</feature>
<dbReference type="PRINTS" id="PR00723">
    <property type="entry name" value="SUBTILISIN"/>
</dbReference>
<dbReference type="InterPro" id="IPR022398">
    <property type="entry name" value="Peptidase_S8_His-AS"/>
</dbReference>
<dbReference type="InterPro" id="IPR015500">
    <property type="entry name" value="Peptidase_S8_subtilisin-rel"/>
</dbReference>
<dbReference type="Proteomes" id="UP000050509">
    <property type="component" value="Unassembled WGS sequence"/>
</dbReference>
<dbReference type="PROSITE" id="PS00136">
    <property type="entry name" value="SUBTILASE_ASP"/>
    <property type="match status" value="1"/>
</dbReference>
<dbReference type="PROSITE" id="PS51892">
    <property type="entry name" value="SUBTILASE"/>
    <property type="match status" value="1"/>
</dbReference>
<feature type="active site" description="Charge relay system" evidence="5">
    <location>
        <position position="502"/>
    </location>
</feature>
<dbReference type="PROSITE" id="PS00137">
    <property type="entry name" value="SUBTILASE_HIS"/>
    <property type="match status" value="1"/>
</dbReference>
<evidence type="ECO:0000259" key="8">
    <source>
        <dbReference type="Pfam" id="PF00082"/>
    </source>
</evidence>
<accession>A0A0P9DJ20</accession>
<dbReference type="PROSITE" id="PS00138">
    <property type="entry name" value="SUBTILASE_SER"/>
    <property type="match status" value="1"/>
</dbReference>
<protein>
    <submittedName>
        <fullName evidence="9">Serine protease</fullName>
    </submittedName>
</protein>
<evidence type="ECO:0000256" key="6">
    <source>
        <dbReference type="RuleBase" id="RU003355"/>
    </source>
</evidence>
<dbReference type="SUPFAM" id="SSF52743">
    <property type="entry name" value="Subtilisin-like"/>
    <property type="match status" value="1"/>
</dbReference>
<evidence type="ECO:0000313" key="10">
    <source>
        <dbReference type="Proteomes" id="UP000050509"/>
    </source>
</evidence>
<dbReference type="InterPro" id="IPR050131">
    <property type="entry name" value="Peptidase_S8_subtilisin-like"/>
</dbReference>
<dbReference type="AlphaFoldDB" id="A0A0P9DJ20"/>
<evidence type="ECO:0000256" key="5">
    <source>
        <dbReference type="PROSITE-ProRule" id="PRU01240"/>
    </source>
</evidence>
<dbReference type="GO" id="GO:0004252">
    <property type="term" value="F:serine-type endopeptidase activity"/>
    <property type="evidence" value="ECO:0007669"/>
    <property type="project" value="UniProtKB-UniRule"/>
</dbReference>
<feature type="compositionally biased region" description="Low complexity" evidence="7">
    <location>
        <begin position="85"/>
        <end position="99"/>
    </location>
</feature>
<dbReference type="Gene3D" id="3.40.50.200">
    <property type="entry name" value="Peptidase S8/S53 domain"/>
    <property type="match status" value="2"/>
</dbReference>
<reference evidence="9 10" key="1">
    <citation type="submission" date="2015-09" db="EMBL/GenBank/DDBJ databases">
        <title>Draft genome sequence of Kouleothrix aurantiaca JCM 19913.</title>
        <authorList>
            <person name="Hemp J."/>
        </authorList>
    </citation>
    <scope>NUCLEOTIDE SEQUENCE [LARGE SCALE GENOMIC DNA]</scope>
    <source>
        <strain evidence="9 10">COM-B</strain>
    </source>
</reference>
<dbReference type="InterPro" id="IPR023828">
    <property type="entry name" value="Peptidase_S8_Ser-AS"/>
</dbReference>
<feature type="non-terminal residue" evidence="9">
    <location>
        <position position="522"/>
    </location>
</feature>
<dbReference type="InterPro" id="IPR000209">
    <property type="entry name" value="Peptidase_S8/S53_dom"/>
</dbReference>
<keyword evidence="2 5" id="KW-0645">Protease</keyword>
<gene>
    <name evidence="9" type="ORF">SE17_30295</name>
</gene>
<comment type="caution">
    <text evidence="9">The sequence shown here is derived from an EMBL/GenBank/DDBJ whole genome shotgun (WGS) entry which is preliminary data.</text>
</comment>